<sequence length="108" mass="11435">MRIPGRARLAALARCALLMPSRGAHWGSSNGAGESGGQDSTSECSICVDTAMEAAVSLGGLLFCWPCSHQWLETRPHRQVCPAGKAGISNEVILFHSRGSMGQQAPRE</sequence>
<name>A0AC59ZT60_RANTA</name>
<dbReference type="EMBL" id="OX596088">
    <property type="protein sequence ID" value="CAN0508306.1"/>
    <property type="molecule type" value="Genomic_DNA"/>
</dbReference>
<dbReference type="Proteomes" id="UP001162501">
    <property type="component" value="Chromosome 4"/>
</dbReference>
<proteinExistence type="predicted"/>
<reference evidence="1" key="2">
    <citation type="submission" date="2025-03" db="EMBL/GenBank/DDBJ databases">
        <authorList>
            <consortium name="ELIXIR-Norway"/>
            <consortium name="Elixir Norway"/>
        </authorList>
    </citation>
    <scope>NUCLEOTIDE SEQUENCE</scope>
</reference>
<organism evidence="1 2">
    <name type="scientific">Rangifer tarandus platyrhynchus</name>
    <name type="common">Svalbard reindeer</name>
    <dbReference type="NCBI Taxonomy" id="3082113"/>
    <lineage>
        <taxon>Eukaryota</taxon>
        <taxon>Metazoa</taxon>
        <taxon>Chordata</taxon>
        <taxon>Craniata</taxon>
        <taxon>Vertebrata</taxon>
        <taxon>Euteleostomi</taxon>
        <taxon>Mammalia</taxon>
        <taxon>Eutheria</taxon>
        <taxon>Laurasiatheria</taxon>
        <taxon>Artiodactyla</taxon>
        <taxon>Ruminantia</taxon>
        <taxon>Pecora</taxon>
        <taxon>Cervidae</taxon>
        <taxon>Odocoileinae</taxon>
        <taxon>Rangifer</taxon>
    </lineage>
</organism>
<protein>
    <submittedName>
        <fullName evidence="1">Uncharacterized protein</fullName>
    </submittedName>
</protein>
<evidence type="ECO:0000313" key="1">
    <source>
        <dbReference type="EMBL" id="CAN0508306.1"/>
    </source>
</evidence>
<gene>
    <name evidence="1" type="ORF">MRATA1EN22A_LOCUS22802</name>
</gene>
<reference evidence="1" key="1">
    <citation type="submission" date="2023-05" db="EMBL/GenBank/DDBJ databases">
        <authorList>
            <consortium name="ELIXIR-Norway"/>
        </authorList>
    </citation>
    <scope>NUCLEOTIDE SEQUENCE</scope>
</reference>
<accession>A0AC59ZT60</accession>
<evidence type="ECO:0000313" key="2">
    <source>
        <dbReference type="Proteomes" id="UP001162501"/>
    </source>
</evidence>